<dbReference type="Pfam" id="PF19077">
    <property type="entry name" value="Big_13"/>
    <property type="match status" value="1"/>
</dbReference>
<dbReference type="Gene3D" id="2.60.40.10">
    <property type="entry name" value="Immunoglobulins"/>
    <property type="match status" value="2"/>
</dbReference>
<feature type="domain" description="SbsA Ig-like" evidence="2">
    <location>
        <begin position="2"/>
        <end position="109"/>
    </location>
</feature>
<protein>
    <recommendedName>
        <fullName evidence="6">Ig-like domain-containing protein</fullName>
    </recommendedName>
</protein>
<evidence type="ECO:0000259" key="2">
    <source>
        <dbReference type="Pfam" id="PF13205"/>
    </source>
</evidence>
<dbReference type="InterPro" id="IPR013783">
    <property type="entry name" value="Ig-like_fold"/>
</dbReference>
<proteinExistence type="predicted"/>
<feature type="domain" description="SbsA Ig-like" evidence="2">
    <location>
        <begin position="470"/>
        <end position="578"/>
    </location>
</feature>
<evidence type="ECO:0000259" key="3">
    <source>
        <dbReference type="Pfam" id="PF19077"/>
    </source>
</evidence>
<dbReference type="AlphaFoldDB" id="A0A4Y9SI42"/>
<comment type="caution">
    <text evidence="4">The sequence shown here is derived from an EMBL/GenBank/DDBJ whole genome shotgun (WGS) entry which is preliminary data.</text>
</comment>
<keyword evidence="5" id="KW-1185">Reference proteome</keyword>
<evidence type="ECO:0000313" key="4">
    <source>
        <dbReference type="EMBL" id="TFW20305.1"/>
    </source>
</evidence>
<accession>A0A4Y9SI42</accession>
<dbReference type="OrthoDB" id="8730513at2"/>
<name>A0A4Y9SI42_9BURK</name>
<sequence length="980" mass="100769">MSSPALLSVTSSDNQTITLHFDRVVHAGDNAIVISNGFSQTYLTANGLATRIVGATDSRTVSGMDPQISISGTDVTIHLSSALQSGGHYSVTMGNGAVIDGNDNTNSAISSTKLFQFVASGTPAVVAPPSAVIGAAIHFIDNGNDTSDYVTSVREQTVTGTFSGTLGAHDSVQVSLDNGASWHQATISGNSWSYSGQIDTGHLASSDGNYTSALLARVGNTASQNSGTASHGYTLHTAQPAASVNENVSFSADSGSSDADHLTNVAQQTVSGTYSGTLGAGDKVQISLDNGSSWIDAGAGDGQWSANNITLQQGEHELQVRVVDDFGTGSCIQYVNYTLQTSTVSLAGHALTLPEEEDKGVSHSDGVTRAPGAVDLNVAGLHGFHAGDTIQIIDTNHGGAVVGSYVIESGDLYYGDDYFSQSYYNPAQLTSKNLSLSALSDGEHTLVAQVLDQAGNVSSVTSGALDLLIDNVAPQLTGSTPADSSGTVSPSISQLVFSFSEDIYIEDGAVITIVDADDASSYQEVTLHGSNINGNTLTVTLTAPLTSGTHYKVLGVAISDLAGNAGVTGDAILLQFTTTGSYPAPAAPSVALTGDTAPASSAADAPTHSDGITRYNTVHVTDDGKSTWYYRIGDSDSWHEGSGASFTLADGHYAAGEIQVKQSSHGVDSPVAVLGETIIDTHAFTDDTLSGNHFIETNTSVTGSLVSAQTLSDQIIEITLDHGVTWKAATLTPTDATHADWTLGGLDLTNAIEYGVRIADKAGNVTGTAYYLTAREASYNHPEYNDIVLHAAGGIDYITVGARAYVDGGGGYGDIVVTGDDAVVSVGNDSHVTTGNGNNLVSTGFGANIVTGSGNDRIYVSTVDGAHISAGGGNDWLQSNSGVNGLRLESLDISGVETFNFGYSGGNDLTINTAASVRATSGTGTLTFTSTFAGSHMHLNAAQWIADGIQGDYQHYHASNSSEVLLIGQNITVDNNIGSA</sequence>
<organism evidence="4 5">
    <name type="scientific">Duganella callida</name>
    <dbReference type="NCBI Taxonomy" id="2561932"/>
    <lineage>
        <taxon>Bacteria</taxon>
        <taxon>Pseudomonadati</taxon>
        <taxon>Pseudomonadota</taxon>
        <taxon>Betaproteobacteria</taxon>
        <taxon>Burkholderiales</taxon>
        <taxon>Oxalobacteraceae</taxon>
        <taxon>Telluria group</taxon>
        <taxon>Duganella</taxon>
    </lineage>
</organism>
<dbReference type="InterPro" id="IPR044016">
    <property type="entry name" value="Big_13"/>
</dbReference>
<dbReference type="Proteomes" id="UP000297729">
    <property type="component" value="Unassembled WGS sequence"/>
</dbReference>
<evidence type="ECO:0000313" key="5">
    <source>
        <dbReference type="Proteomes" id="UP000297729"/>
    </source>
</evidence>
<dbReference type="EMBL" id="SPVG01000152">
    <property type="protein sequence ID" value="TFW20305.1"/>
    <property type="molecule type" value="Genomic_DNA"/>
</dbReference>
<feature type="domain" description="Bacterial Ig-like" evidence="3">
    <location>
        <begin position="247"/>
        <end position="328"/>
    </location>
</feature>
<dbReference type="Gene3D" id="2.60.40.1220">
    <property type="match status" value="1"/>
</dbReference>
<evidence type="ECO:0008006" key="6">
    <source>
        <dbReference type="Google" id="ProtNLM"/>
    </source>
</evidence>
<evidence type="ECO:0000256" key="1">
    <source>
        <dbReference type="ARBA" id="ARBA00022729"/>
    </source>
</evidence>
<dbReference type="Pfam" id="PF13205">
    <property type="entry name" value="Big_5"/>
    <property type="match status" value="2"/>
</dbReference>
<dbReference type="InterPro" id="IPR014755">
    <property type="entry name" value="Cu-Rt/internalin_Ig-like"/>
</dbReference>
<keyword evidence="1" id="KW-0732">Signal</keyword>
<reference evidence="4 5" key="1">
    <citation type="submission" date="2019-03" db="EMBL/GenBank/DDBJ databases">
        <title>Draft Genome Sequence of Duganella callidus sp. nov., a Novel Duganella Species Isolated from Cultivated Soil.</title>
        <authorList>
            <person name="Raths R."/>
            <person name="Peta V."/>
            <person name="Bucking H."/>
        </authorList>
    </citation>
    <scope>NUCLEOTIDE SEQUENCE [LARGE SCALE GENOMIC DNA]</scope>
    <source>
        <strain evidence="4 5">DN04</strain>
    </source>
</reference>
<dbReference type="InterPro" id="IPR032812">
    <property type="entry name" value="SbsA_Ig"/>
</dbReference>
<gene>
    <name evidence="4" type="ORF">E4L98_15020</name>
</gene>